<evidence type="ECO:0000256" key="1">
    <source>
        <dbReference type="SAM" id="MobiDB-lite"/>
    </source>
</evidence>
<organism evidence="2 3">
    <name type="scientific">Eiseniibacteriota bacterium</name>
    <dbReference type="NCBI Taxonomy" id="2212470"/>
    <lineage>
        <taxon>Bacteria</taxon>
        <taxon>Candidatus Eiseniibacteriota</taxon>
    </lineage>
</organism>
<dbReference type="Proteomes" id="UP000320913">
    <property type="component" value="Unassembled WGS sequence"/>
</dbReference>
<sequence length="227" mass="24907">MSLTCRATRRAGILLALLAGVILPLCPRGALAIPPPRPGVRPDSGVSAYFMGALRYLTETSILVRVWGSPQYDSLAVGTVRVEFPPGVAWVSGDALRRVQISPYSARPMSDRSWVLTIRPQQTGRWELKLDLQIELGAGQITDETNLVIPLEVRADTVRMIEPPHPTRFERISGGQRFRFADGYFIPIETSEALLESEIAVKPRVLSPVSRRTPQGPSSRAEVKPGG</sequence>
<dbReference type="AlphaFoldDB" id="A0A538T3W6"/>
<gene>
    <name evidence="2" type="ORF">E6K75_05500</name>
</gene>
<accession>A0A538T3W6</accession>
<reference evidence="2 3" key="1">
    <citation type="journal article" date="2019" name="Nat. Microbiol.">
        <title>Mediterranean grassland soil C-N compound turnover is dependent on rainfall and depth, and is mediated by genomically divergent microorganisms.</title>
        <authorList>
            <person name="Diamond S."/>
            <person name="Andeer P.F."/>
            <person name="Li Z."/>
            <person name="Crits-Christoph A."/>
            <person name="Burstein D."/>
            <person name="Anantharaman K."/>
            <person name="Lane K.R."/>
            <person name="Thomas B.C."/>
            <person name="Pan C."/>
            <person name="Northen T.R."/>
            <person name="Banfield J.F."/>
        </authorList>
    </citation>
    <scope>NUCLEOTIDE SEQUENCE [LARGE SCALE GENOMIC DNA]</scope>
    <source>
        <strain evidence="2">WS_5</strain>
    </source>
</reference>
<evidence type="ECO:0000313" key="2">
    <source>
        <dbReference type="EMBL" id="TMQ58317.1"/>
    </source>
</evidence>
<proteinExistence type="predicted"/>
<protein>
    <submittedName>
        <fullName evidence="2">Uncharacterized protein</fullName>
    </submittedName>
</protein>
<name>A0A538T3W6_UNCEI</name>
<dbReference type="EMBL" id="VBOV01000133">
    <property type="protein sequence ID" value="TMQ58317.1"/>
    <property type="molecule type" value="Genomic_DNA"/>
</dbReference>
<evidence type="ECO:0000313" key="3">
    <source>
        <dbReference type="Proteomes" id="UP000320913"/>
    </source>
</evidence>
<feature type="region of interest" description="Disordered" evidence="1">
    <location>
        <begin position="206"/>
        <end position="227"/>
    </location>
</feature>
<comment type="caution">
    <text evidence="2">The sequence shown here is derived from an EMBL/GenBank/DDBJ whole genome shotgun (WGS) entry which is preliminary data.</text>
</comment>